<gene>
    <name evidence="7" type="ORF">B0A50_06521</name>
</gene>
<evidence type="ECO:0000256" key="3">
    <source>
        <dbReference type="SAM" id="Coils"/>
    </source>
</evidence>
<dbReference type="Pfam" id="PF00611">
    <property type="entry name" value="FCH"/>
    <property type="match status" value="1"/>
</dbReference>
<dbReference type="GO" id="GO:0005096">
    <property type="term" value="F:GTPase activator activity"/>
    <property type="evidence" value="ECO:0007669"/>
    <property type="project" value="UniProtKB-KW"/>
</dbReference>
<dbReference type="InterPro" id="IPR001060">
    <property type="entry name" value="FCH_dom"/>
</dbReference>
<dbReference type="SMART" id="SM00055">
    <property type="entry name" value="FCH"/>
    <property type="match status" value="1"/>
</dbReference>
<dbReference type="PROSITE" id="PS50238">
    <property type="entry name" value="RHOGAP"/>
    <property type="match status" value="1"/>
</dbReference>
<feature type="domain" description="Rho-GAP" evidence="5">
    <location>
        <begin position="525"/>
        <end position="715"/>
    </location>
</feature>
<feature type="region of interest" description="Disordered" evidence="4">
    <location>
        <begin position="1"/>
        <end position="47"/>
    </location>
</feature>
<evidence type="ECO:0000259" key="6">
    <source>
        <dbReference type="PROSITE" id="PS51741"/>
    </source>
</evidence>
<evidence type="ECO:0000256" key="2">
    <source>
        <dbReference type="PROSITE-ProRule" id="PRU01077"/>
    </source>
</evidence>
<dbReference type="OrthoDB" id="437889at2759"/>
<dbReference type="Gene3D" id="1.10.555.10">
    <property type="entry name" value="Rho GTPase activation protein"/>
    <property type="match status" value="1"/>
</dbReference>
<feature type="compositionally biased region" description="Low complexity" evidence="4">
    <location>
        <begin position="395"/>
        <end position="439"/>
    </location>
</feature>
<feature type="domain" description="F-BAR" evidence="6">
    <location>
        <begin position="44"/>
        <end position="308"/>
    </location>
</feature>
<comment type="caution">
    <text evidence="7">The sequence shown here is derived from an EMBL/GenBank/DDBJ whole genome shotgun (WGS) entry which is preliminary data.</text>
</comment>
<name>A0A4U0TPM1_9PEZI</name>
<evidence type="ECO:0000256" key="1">
    <source>
        <dbReference type="ARBA" id="ARBA00022468"/>
    </source>
</evidence>
<dbReference type="GO" id="GO:0005938">
    <property type="term" value="C:cell cortex"/>
    <property type="evidence" value="ECO:0007669"/>
    <property type="project" value="UniProtKB-ARBA"/>
</dbReference>
<dbReference type="Proteomes" id="UP000308549">
    <property type="component" value="Unassembled WGS sequence"/>
</dbReference>
<dbReference type="PANTHER" id="PTHR23176:SF136">
    <property type="entry name" value="RHO GTPASE ACTIVATOR (RGD1)"/>
    <property type="match status" value="1"/>
</dbReference>
<evidence type="ECO:0000313" key="8">
    <source>
        <dbReference type="Proteomes" id="UP000308549"/>
    </source>
</evidence>
<feature type="compositionally biased region" description="Polar residues" evidence="4">
    <location>
        <begin position="342"/>
        <end position="352"/>
    </location>
</feature>
<evidence type="ECO:0000259" key="5">
    <source>
        <dbReference type="PROSITE" id="PS50238"/>
    </source>
</evidence>
<dbReference type="AlphaFoldDB" id="A0A4U0TPM1"/>
<feature type="region of interest" description="Disordered" evidence="4">
    <location>
        <begin position="330"/>
        <end position="517"/>
    </location>
</feature>
<dbReference type="InterPro" id="IPR008936">
    <property type="entry name" value="Rho_GTPase_activation_prot"/>
</dbReference>
<dbReference type="SUPFAM" id="SSF103657">
    <property type="entry name" value="BAR/IMD domain-like"/>
    <property type="match status" value="1"/>
</dbReference>
<evidence type="ECO:0000313" key="7">
    <source>
        <dbReference type="EMBL" id="TKA23685.1"/>
    </source>
</evidence>
<keyword evidence="1" id="KW-0343">GTPase activation</keyword>
<dbReference type="InterPro" id="IPR050729">
    <property type="entry name" value="Rho-GAP"/>
</dbReference>
<dbReference type="Pfam" id="PF00620">
    <property type="entry name" value="RhoGAP"/>
    <property type="match status" value="1"/>
</dbReference>
<feature type="compositionally biased region" description="Polar residues" evidence="4">
    <location>
        <begin position="479"/>
        <end position="500"/>
    </location>
</feature>
<organism evidence="7 8">
    <name type="scientific">Salinomyces thailandicus</name>
    <dbReference type="NCBI Taxonomy" id="706561"/>
    <lineage>
        <taxon>Eukaryota</taxon>
        <taxon>Fungi</taxon>
        <taxon>Dikarya</taxon>
        <taxon>Ascomycota</taxon>
        <taxon>Pezizomycotina</taxon>
        <taxon>Dothideomycetes</taxon>
        <taxon>Dothideomycetidae</taxon>
        <taxon>Mycosphaerellales</taxon>
        <taxon>Teratosphaeriaceae</taxon>
        <taxon>Salinomyces</taxon>
    </lineage>
</organism>
<dbReference type="Gene3D" id="1.20.1270.60">
    <property type="entry name" value="Arfaptin homology (AH) domain/BAR domain"/>
    <property type="match status" value="1"/>
</dbReference>
<sequence>MSSEANDDSVDGNGGNGSRPESPVLPGAPSAPTDGMPTSSQPPKEVDDVMYSDIGINTLLNRLKQSIASARDYAAFLKKRSTLEEDHATGLKRLAKLQIETIKRNESRGGSYAGRLSEVMRVHERMADNGMQFALSLHQMHEDLNELSNNMERGRKQWKHDGLDAEKRASDAEAAMHKAKSRYDSLAEDYDRARTGDTKGSRRIGLKGPKSAEQYESDLLRKVQAADADYEEKVRLAKAQRESLLRSDRPKAVRALKELSRECDSALTLQLQKYATFNEKLLLGNGLAVSPLNGENAAQKSMRDVIYEIDNDRDFHSFVGSYAGKVTRPSEITYEKHPTLAPKTQQPSNRSVSAGAGPASPPPQQPSLSATSGPVSQPTSMSSRYAAQPPGPTVAPSQPQQYQQQPAPPAAFQTQTAPNLYQPQAQQTQYSQQPLQSPQGLPDRSYQSPAFGERPTREAYVATPPYPTHPSERTVGYPPQQTTGSVTSPVQQNAFNNQAPRSAGPGPMSPSQQQRLPPLRPVFGVSLEDLFHRDQTAVPLLVVQCILAIDHFGLEVEGIYRLSGTSSCVNKLREKFNHDPNGVEFRNPANFYHDVNSVATLMKQFFRDLPDPLFTKAGYRGFIEAARVEGEDARRDAMHQQINDLPDPNYATLRALVLHLHRIMQYERINRMGASNLALCFAPSLMGTHTGAQIADASLQARCVDTILNNATAIFDED</sequence>
<dbReference type="CDD" id="cd07652">
    <property type="entry name" value="F-BAR_Rgd1"/>
    <property type="match status" value="1"/>
</dbReference>
<feature type="compositionally biased region" description="Polar residues" evidence="4">
    <location>
        <begin position="371"/>
        <end position="385"/>
    </location>
</feature>
<dbReference type="PROSITE" id="PS51741">
    <property type="entry name" value="F_BAR"/>
    <property type="match status" value="1"/>
</dbReference>
<dbReference type="GO" id="GO:0007165">
    <property type="term" value="P:signal transduction"/>
    <property type="evidence" value="ECO:0007669"/>
    <property type="project" value="InterPro"/>
</dbReference>
<proteinExistence type="predicted"/>
<feature type="compositionally biased region" description="Acidic residues" evidence="4">
    <location>
        <begin position="1"/>
        <end position="10"/>
    </location>
</feature>
<feature type="coiled-coil region" evidence="3">
    <location>
        <begin position="137"/>
        <end position="189"/>
    </location>
</feature>
<reference evidence="7 8" key="1">
    <citation type="submission" date="2017-03" db="EMBL/GenBank/DDBJ databases">
        <title>Genomes of endolithic fungi from Antarctica.</title>
        <authorList>
            <person name="Coleine C."/>
            <person name="Masonjones S."/>
            <person name="Stajich J.E."/>
        </authorList>
    </citation>
    <scope>NUCLEOTIDE SEQUENCE [LARGE SCALE GENOMIC DNA]</scope>
    <source>
        <strain evidence="7 8">CCFEE 6315</strain>
    </source>
</reference>
<dbReference type="PANTHER" id="PTHR23176">
    <property type="entry name" value="RHO/RAC/CDC GTPASE-ACTIVATING PROTEIN"/>
    <property type="match status" value="1"/>
</dbReference>
<dbReference type="SMART" id="SM00324">
    <property type="entry name" value="RhoGAP"/>
    <property type="match status" value="1"/>
</dbReference>
<keyword evidence="8" id="KW-1185">Reference proteome</keyword>
<keyword evidence="2 3" id="KW-0175">Coiled coil</keyword>
<dbReference type="InterPro" id="IPR031160">
    <property type="entry name" value="F_BAR_dom"/>
</dbReference>
<dbReference type="FunFam" id="1.20.1270.60:FF:000063">
    <property type="entry name" value="Rho GTPase activator"/>
    <property type="match status" value="1"/>
</dbReference>
<evidence type="ECO:0000256" key="4">
    <source>
        <dbReference type="SAM" id="MobiDB-lite"/>
    </source>
</evidence>
<dbReference type="SUPFAM" id="SSF48350">
    <property type="entry name" value="GTPase activation domain, GAP"/>
    <property type="match status" value="1"/>
</dbReference>
<dbReference type="EMBL" id="NAJL01000052">
    <property type="protein sequence ID" value="TKA23685.1"/>
    <property type="molecule type" value="Genomic_DNA"/>
</dbReference>
<dbReference type="InterPro" id="IPR000198">
    <property type="entry name" value="RhoGAP_dom"/>
</dbReference>
<accession>A0A4U0TPM1</accession>
<dbReference type="InterPro" id="IPR027267">
    <property type="entry name" value="AH/BAR_dom_sf"/>
</dbReference>
<evidence type="ECO:0008006" key="9">
    <source>
        <dbReference type="Google" id="ProtNLM"/>
    </source>
</evidence>
<protein>
    <recommendedName>
        <fullName evidence="9">RhoGAP-domain-containing protein</fullName>
    </recommendedName>
</protein>